<dbReference type="PANTHER" id="PTHR11941">
    <property type="entry name" value="ENOYL-COA HYDRATASE-RELATED"/>
    <property type="match status" value="1"/>
</dbReference>
<evidence type="ECO:0000256" key="1">
    <source>
        <dbReference type="ARBA" id="ARBA00005254"/>
    </source>
</evidence>
<dbReference type="SUPFAM" id="SSF52096">
    <property type="entry name" value="ClpP/crotonase"/>
    <property type="match status" value="1"/>
</dbReference>
<dbReference type="GO" id="GO:0006635">
    <property type="term" value="P:fatty acid beta-oxidation"/>
    <property type="evidence" value="ECO:0007669"/>
    <property type="project" value="TreeGrafter"/>
</dbReference>
<organism evidence="4 5">
    <name type="scientific">Isoalcanivorax pacificus W11-5</name>
    <dbReference type="NCBI Taxonomy" id="391936"/>
    <lineage>
        <taxon>Bacteria</taxon>
        <taxon>Pseudomonadati</taxon>
        <taxon>Pseudomonadota</taxon>
        <taxon>Gammaproteobacteria</taxon>
        <taxon>Oceanospirillales</taxon>
        <taxon>Alcanivoracaceae</taxon>
        <taxon>Isoalcanivorax</taxon>
    </lineage>
</organism>
<dbReference type="Pfam" id="PF00378">
    <property type="entry name" value="ECH_1"/>
    <property type="match status" value="1"/>
</dbReference>
<dbReference type="STRING" id="391936.S7S_06665"/>
<keyword evidence="5" id="KW-1185">Reference proteome</keyword>
<proteinExistence type="inferred from homology"/>
<dbReference type="InterPro" id="IPR014748">
    <property type="entry name" value="Enoyl-CoA_hydra_C"/>
</dbReference>
<dbReference type="Proteomes" id="UP000006764">
    <property type="component" value="Chromosome"/>
</dbReference>
<dbReference type="GO" id="GO:0016829">
    <property type="term" value="F:lyase activity"/>
    <property type="evidence" value="ECO:0007669"/>
    <property type="project" value="UniProtKB-KW"/>
</dbReference>
<dbReference type="HOGENOM" id="CLU_009834_7_2_6"/>
<dbReference type="InterPro" id="IPR018376">
    <property type="entry name" value="Enoyl-CoA_hyd/isom_CS"/>
</dbReference>
<comment type="similarity">
    <text evidence="1 3">Belongs to the enoyl-CoA hydratase/isomerase family.</text>
</comment>
<dbReference type="EMBL" id="CP004387">
    <property type="protein sequence ID" value="AJD47749.1"/>
    <property type="molecule type" value="Genomic_DNA"/>
</dbReference>
<name>A0A0B4XHV1_9GAMM</name>
<dbReference type="AlphaFoldDB" id="A0A0B4XHV1"/>
<dbReference type="Gene3D" id="3.90.226.10">
    <property type="entry name" value="2-enoyl-CoA Hydratase, Chain A, domain 1"/>
    <property type="match status" value="1"/>
</dbReference>
<reference evidence="4 5" key="1">
    <citation type="journal article" date="2012" name="J. Bacteriol.">
        <title>Genome sequence of an alkane-degrading bacterium, Alcanivorax pacificus type strain W11-5, isolated from deep sea sediment.</title>
        <authorList>
            <person name="Lai Q."/>
            <person name="Shao Z."/>
        </authorList>
    </citation>
    <scope>NUCLEOTIDE SEQUENCE [LARGE SCALE GENOMIC DNA]</scope>
    <source>
        <strain evidence="4 5">W11-5</strain>
    </source>
</reference>
<dbReference type="OrthoDB" id="9807606at2"/>
<dbReference type="InterPro" id="IPR001753">
    <property type="entry name" value="Enoyl-CoA_hydra/iso"/>
</dbReference>
<keyword evidence="4" id="KW-0413">Isomerase</keyword>
<dbReference type="InterPro" id="IPR029045">
    <property type="entry name" value="ClpP/crotonase-like_dom_sf"/>
</dbReference>
<evidence type="ECO:0000313" key="5">
    <source>
        <dbReference type="Proteomes" id="UP000006764"/>
    </source>
</evidence>
<evidence type="ECO:0000313" key="4">
    <source>
        <dbReference type="EMBL" id="AJD47749.1"/>
    </source>
</evidence>
<dbReference type="KEGG" id="apac:S7S_06665"/>
<dbReference type="CDD" id="cd06558">
    <property type="entry name" value="crotonase-like"/>
    <property type="match status" value="1"/>
</dbReference>
<dbReference type="PROSITE" id="PS00166">
    <property type="entry name" value="ENOYL_COA_HYDRATASE"/>
    <property type="match status" value="1"/>
</dbReference>
<evidence type="ECO:0000256" key="3">
    <source>
        <dbReference type="RuleBase" id="RU003707"/>
    </source>
</evidence>
<dbReference type="Gene3D" id="1.10.12.10">
    <property type="entry name" value="Lyase 2-enoyl-coa Hydratase, Chain A, domain 2"/>
    <property type="match status" value="1"/>
</dbReference>
<dbReference type="PANTHER" id="PTHR11941:SF133">
    <property type="entry name" value="1,2-EPOXYPHENYLACETYL-COA ISOMERASE"/>
    <property type="match status" value="1"/>
</dbReference>
<dbReference type="RefSeq" id="WP_008738944.1">
    <property type="nucleotide sequence ID" value="NZ_CP004387.1"/>
</dbReference>
<dbReference type="FunFam" id="3.90.226.10:FF:000009">
    <property type="entry name" value="Carnitinyl-CoA dehydratase"/>
    <property type="match status" value="1"/>
</dbReference>
<gene>
    <name evidence="4" type="ORF">S7S_06665</name>
</gene>
<sequence length="260" mass="28369">MEATRYSVDNGVALLELNRPERRNALNEVMRNELRDVVTQLRDDRNVHALIITGAGDAFCAGGDLKGIGSAGLDNQGWRNRMADLHNWLKDLLALDKPVIAAVDGPAYGAGFSLALAADFIIATPRARFCMSFMKVGAIPDLGAFYTLPRIVGPRRAKELMLSAREVKAEEAQSLGIVNEIVPVETLQARARTLAESFAGASPLAVSLIKRAVTASSISDMNTMLDIEAMSQALVFGCDYHHEAISRFLNKQPPMFNWPE</sequence>
<evidence type="ECO:0000256" key="2">
    <source>
        <dbReference type="ARBA" id="ARBA00023239"/>
    </source>
</evidence>
<protein>
    <submittedName>
        <fullName evidence="4">Enoyl-CoA hydratase/isomerase</fullName>
    </submittedName>
</protein>
<accession>A0A0B4XHV1</accession>
<dbReference type="GO" id="GO:0016853">
    <property type="term" value="F:isomerase activity"/>
    <property type="evidence" value="ECO:0007669"/>
    <property type="project" value="UniProtKB-KW"/>
</dbReference>
<keyword evidence="2" id="KW-0456">Lyase</keyword>